<dbReference type="Pfam" id="PF06330">
    <property type="entry name" value="TRI5"/>
    <property type="match status" value="1"/>
</dbReference>
<keyword evidence="2" id="KW-0456">Lyase</keyword>
<evidence type="ECO:0000313" key="4">
    <source>
        <dbReference type="Proteomes" id="UP000813427"/>
    </source>
</evidence>
<proteinExistence type="inferred from homology"/>
<gene>
    <name evidence="3" type="ORF">BKA59DRAFT_555427</name>
</gene>
<dbReference type="InterPro" id="IPR008949">
    <property type="entry name" value="Isoprenoid_synthase_dom_sf"/>
</dbReference>
<organism evidence="3 4">
    <name type="scientific">Fusarium tricinctum</name>
    <dbReference type="NCBI Taxonomy" id="61284"/>
    <lineage>
        <taxon>Eukaryota</taxon>
        <taxon>Fungi</taxon>
        <taxon>Dikarya</taxon>
        <taxon>Ascomycota</taxon>
        <taxon>Pezizomycotina</taxon>
        <taxon>Sordariomycetes</taxon>
        <taxon>Hypocreomycetidae</taxon>
        <taxon>Hypocreales</taxon>
        <taxon>Nectriaceae</taxon>
        <taxon>Fusarium</taxon>
        <taxon>Fusarium tricinctum species complex</taxon>
    </lineage>
</organism>
<evidence type="ECO:0000256" key="2">
    <source>
        <dbReference type="ARBA" id="ARBA00023239"/>
    </source>
</evidence>
<name>A0A8K0RX48_9HYPO</name>
<evidence type="ECO:0000256" key="1">
    <source>
        <dbReference type="ARBA" id="ARBA00007946"/>
    </source>
</evidence>
<accession>A0A8K0RX48</accession>
<dbReference type="InterPro" id="IPR024652">
    <property type="entry name" value="Trichodiene_synth"/>
</dbReference>
<reference evidence="3" key="1">
    <citation type="journal article" date="2021" name="Nat. Commun.">
        <title>Genetic determinants of endophytism in the Arabidopsis root mycobiome.</title>
        <authorList>
            <person name="Mesny F."/>
            <person name="Miyauchi S."/>
            <person name="Thiergart T."/>
            <person name="Pickel B."/>
            <person name="Atanasova L."/>
            <person name="Karlsson M."/>
            <person name="Huettel B."/>
            <person name="Barry K.W."/>
            <person name="Haridas S."/>
            <person name="Chen C."/>
            <person name="Bauer D."/>
            <person name="Andreopoulos W."/>
            <person name="Pangilinan J."/>
            <person name="LaButti K."/>
            <person name="Riley R."/>
            <person name="Lipzen A."/>
            <person name="Clum A."/>
            <person name="Drula E."/>
            <person name="Henrissat B."/>
            <person name="Kohler A."/>
            <person name="Grigoriev I.V."/>
            <person name="Martin F.M."/>
            <person name="Hacquard S."/>
        </authorList>
    </citation>
    <scope>NUCLEOTIDE SEQUENCE</scope>
    <source>
        <strain evidence="3">MPI-SDFR-AT-0068</strain>
    </source>
</reference>
<dbReference type="Gene3D" id="1.10.600.10">
    <property type="entry name" value="Farnesyl Diphosphate Synthase"/>
    <property type="match status" value="1"/>
</dbReference>
<dbReference type="AlphaFoldDB" id="A0A8K0RX48"/>
<keyword evidence="4" id="KW-1185">Reference proteome</keyword>
<evidence type="ECO:0000313" key="3">
    <source>
        <dbReference type="EMBL" id="KAH7245548.1"/>
    </source>
</evidence>
<dbReference type="GO" id="GO:0016838">
    <property type="term" value="F:carbon-oxygen lyase activity, acting on phosphates"/>
    <property type="evidence" value="ECO:0007669"/>
    <property type="project" value="InterPro"/>
</dbReference>
<dbReference type="SUPFAM" id="SSF48576">
    <property type="entry name" value="Terpenoid synthases"/>
    <property type="match status" value="1"/>
</dbReference>
<dbReference type="Proteomes" id="UP000813427">
    <property type="component" value="Unassembled WGS sequence"/>
</dbReference>
<dbReference type="EMBL" id="JAGPXF010000004">
    <property type="protein sequence ID" value="KAH7245548.1"/>
    <property type="molecule type" value="Genomic_DNA"/>
</dbReference>
<sequence>MLVTSSPMPHKLANGGGQPHAPIPLSNGVDALALAARLRPLYTKFFKDLDLKPAFERFESEKLMEAVLEHAKETGVPHATNSYSYQSLMVGYSYADNCLPHHDLEVKVFVAIYTWLATLCDNAEQLNIISEVEMFQQRYLSGEEQPTTLLRAFASQLRLAYKLYQPLVANLIVNSSFNLLTSTALVAREGIKEKRFFPSKGGNYFPWYIRERDGVGEAYAWFTFSKRQFPNLDIPIEAIEDMTRFIAFANDVLSFYKETLGGETSNYINTTAAYDGTDSITALQKTAHDAISCARRIESVLAGKGVYESAWRLHAAGYIQMHVMRGRYRLWELGVGNRPDVKEVLKKD</sequence>
<protein>
    <submittedName>
        <fullName evidence="3">Isoprenoid synthase domain-containing protein</fullName>
    </submittedName>
</protein>
<dbReference type="OrthoDB" id="2998174at2759"/>
<comment type="similarity">
    <text evidence="1">Belongs to the trichodiene synthase family.</text>
</comment>
<comment type="caution">
    <text evidence="3">The sequence shown here is derived from an EMBL/GenBank/DDBJ whole genome shotgun (WGS) entry which is preliminary data.</text>
</comment>